<dbReference type="EMBL" id="FORU01000013">
    <property type="protein sequence ID" value="SFJ68920.1"/>
    <property type="molecule type" value="Genomic_DNA"/>
</dbReference>
<evidence type="ECO:0000313" key="2">
    <source>
        <dbReference type="EMBL" id="SFJ68920.1"/>
    </source>
</evidence>
<dbReference type="InterPro" id="IPR005122">
    <property type="entry name" value="Uracil-DNA_glycosylase-like"/>
</dbReference>
<evidence type="ECO:0000313" key="3">
    <source>
        <dbReference type="Proteomes" id="UP000243887"/>
    </source>
</evidence>
<name>A0A1I3TE72_9FLAO</name>
<dbReference type="SMART" id="SM00987">
    <property type="entry name" value="UreE_C"/>
    <property type="match status" value="1"/>
</dbReference>
<dbReference type="InterPro" id="IPR036895">
    <property type="entry name" value="Uracil-DNA_glycosylase-like_sf"/>
</dbReference>
<dbReference type="Gene3D" id="3.40.470.10">
    <property type="entry name" value="Uracil-DNA glycosylase-like domain"/>
    <property type="match status" value="1"/>
</dbReference>
<dbReference type="PANTHER" id="PTHR42160">
    <property type="entry name" value="URACIL-DNA GLYCOSYLASE SUPERFAMILY PROTEIN"/>
    <property type="match status" value="1"/>
</dbReference>
<dbReference type="OrthoDB" id="9789139at2"/>
<dbReference type="Proteomes" id="UP000243887">
    <property type="component" value="Unassembled WGS sequence"/>
</dbReference>
<dbReference type="RefSeq" id="WP_090680086.1">
    <property type="nucleotide sequence ID" value="NZ_FORU01000013.1"/>
</dbReference>
<dbReference type="PANTHER" id="PTHR42160:SF1">
    <property type="entry name" value="URACIL-DNA GLYCOSYLASE SUPERFAMILY PROTEIN"/>
    <property type="match status" value="1"/>
</dbReference>
<sequence length="195" mass="22315">MTNKEFDILLEKIRQCKVCEPHLPLGANPVMNASISSKVIIIGQAPGIKVHQTGIPWNDKSGDQLRNWLDVTRDSFYNPENFAIVPMGFCYPGKGKSGDLPPRKECAPLWHQPLLKGISETKLILLIGNYAQRYYLKEQVQKTLTETVSNFENYLPLYFPLPHPSPRNFIWQSKNPWFTEKVLPVLKEQIKIIGI</sequence>
<feature type="domain" description="Uracil-DNA glycosylase-like" evidence="1">
    <location>
        <begin position="30"/>
        <end position="187"/>
    </location>
</feature>
<dbReference type="SUPFAM" id="SSF52141">
    <property type="entry name" value="Uracil-DNA glycosylase-like"/>
    <property type="match status" value="1"/>
</dbReference>
<dbReference type="Pfam" id="PF03167">
    <property type="entry name" value="UDG"/>
    <property type="match status" value="1"/>
</dbReference>
<dbReference type="SMART" id="SM00986">
    <property type="entry name" value="UDG"/>
    <property type="match status" value="1"/>
</dbReference>
<protein>
    <submittedName>
        <fullName evidence="2">Uracil-DNA glycosylase, family 4</fullName>
    </submittedName>
</protein>
<dbReference type="STRING" id="1150112.SAMN04487893_11330"/>
<dbReference type="AlphaFoldDB" id="A0A1I3TE72"/>
<dbReference type="CDD" id="cd10033">
    <property type="entry name" value="UDG_like"/>
    <property type="match status" value="1"/>
</dbReference>
<evidence type="ECO:0000259" key="1">
    <source>
        <dbReference type="SMART" id="SM00986"/>
    </source>
</evidence>
<accession>A0A1I3TE72</accession>
<organism evidence="2 3">
    <name type="scientific">Myroides guanonis</name>
    <dbReference type="NCBI Taxonomy" id="1150112"/>
    <lineage>
        <taxon>Bacteria</taxon>
        <taxon>Pseudomonadati</taxon>
        <taxon>Bacteroidota</taxon>
        <taxon>Flavobacteriia</taxon>
        <taxon>Flavobacteriales</taxon>
        <taxon>Flavobacteriaceae</taxon>
        <taxon>Myroides</taxon>
    </lineage>
</organism>
<reference evidence="3" key="1">
    <citation type="submission" date="2016-10" db="EMBL/GenBank/DDBJ databases">
        <authorList>
            <person name="Varghese N."/>
            <person name="Submissions S."/>
        </authorList>
    </citation>
    <scope>NUCLEOTIDE SEQUENCE [LARGE SCALE GENOMIC DNA]</scope>
    <source>
        <strain evidence="3">DSM 26542</strain>
    </source>
</reference>
<dbReference type="InterPro" id="IPR047124">
    <property type="entry name" value="HI_0220.2"/>
</dbReference>
<keyword evidence="3" id="KW-1185">Reference proteome</keyword>
<proteinExistence type="predicted"/>
<gene>
    <name evidence="2" type="ORF">SAMN04487893_11330</name>
</gene>